<dbReference type="Pfam" id="PF02682">
    <property type="entry name" value="CT_C_D"/>
    <property type="match status" value="1"/>
</dbReference>
<dbReference type="Gene3D" id="2.40.100.10">
    <property type="entry name" value="Cyclophilin-like"/>
    <property type="match status" value="1"/>
</dbReference>
<dbReference type="eggNOG" id="COG2049">
    <property type="taxonomic scope" value="Bacteria"/>
</dbReference>
<dbReference type="RefSeq" id="WP_015820977.1">
    <property type="nucleotide sequence ID" value="NC_012997.1"/>
</dbReference>
<dbReference type="PANTHER" id="PTHR34698">
    <property type="entry name" value="5-OXOPROLINASE SUBUNIT B"/>
    <property type="match status" value="1"/>
</dbReference>
<dbReference type="PANTHER" id="PTHR34698:SF2">
    <property type="entry name" value="5-OXOPROLINASE SUBUNIT B"/>
    <property type="match status" value="1"/>
</dbReference>
<dbReference type="InterPro" id="IPR029000">
    <property type="entry name" value="Cyclophilin-like_dom_sf"/>
</dbReference>
<name>C6AR39_TERTT</name>
<organism evidence="5 6">
    <name type="scientific">Teredinibacter turnerae (strain ATCC 39867 / T7901)</name>
    <dbReference type="NCBI Taxonomy" id="377629"/>
    <lineage>
        <taxon>Bacteria</taxon>
        <taxon>Pseudomonadati</taxon>
        <taxon>Pseudomonadota</taxon>
        <taxon>Gammaproteobacteria</taxon>
        <taxon>Cellvibrionales</taxon>
        <taxon>Cellvibrionaceae</taxon>
        <taxon>Teredinibacter</taxon>
    </lineage>
</organism>
<dbReference type="AlphaFoldDB" id="C6AR39"/>
<dbReference type="GO" id="GO:0016787">
    <property type="term" value="F:hydrolase activity"/>
    <property type="evidence" value="ECO:0007669"/>
    <property type="project" value="UniProtKB-KW"/>
</dbReference>
<dbReference type="InterPro" id="IPR003833">
    <property type="entry name" value="CT_C_D"/>
</dbReference>
<dbReference type="SUPFAM" id="SSF50891">
    <property type="entry name" value="Cyclophilin-like"/>
    <property type="match status" value="1"/>
</dbReference>
<dbReference type="SMART" id="SM00796">
    <property type="entry name" value="AHS1"/>
    <property type="match status" value="1"/>
</dbReference>
<evidence type="ECO:0000313" key="5">
    <source>
        <dbReference type="EMBL" id="ACS93583.1"/>
    </source>
</evidence>
<proteinExistence type="predicted"/>
<reference evidence="5 6" key="1">
    <citation type="journal article" date="2009" name="PLoS ONE">
        <title>The complete genome of Teredinibacter turnerae T7901: an intracellular endosymbiont of marine wood-boring bivalves (shipworms).</title>
        <authorList>
            <person name="Yang J.C."/>
            <person name="Madupu R."/>
            <person name="Durkin A.S."/>
            <person name="Ekborg N.A."/>
            <person name="Pedamallu C.S."/>
            <person name="Hostetler J.B."/>
            <person name="Radune D."/>
            <person name="Toms B.S."/>
            <person name="Henrissat B."/>
            <person name="Coutinho P.M."/>
            <person name="Schwarz S."/>
            <person name="Field L."/>
            <person name="Trindade-Silva A.E."/>
            <person name="Soares C.A.G."/>
            <person name="Elshahawi S."/>
            <person name="Hanora A."/>
            <person name="Schmidt E.W."/>
            <person name="Haygood M.G."/>
            <person name="Posfai J."/>
            <person name="Benner J."/>
            <person name="Madinger C."/>
            <person name="Nove J."/>
            <person name="Anton B."/>
            <person name="Chaudhary K."/>
            <person name="Foster J."/>
            <person name="Holman A."/>
            <person name="Kumar S."/>
            <person name="Lessard P.A."/>
            <person name="Luyten Y.A."/>
            <person name="Slatko B."/>
            <person name="Wood N."/>
            <person name="Wu B."/>
            <person name="Teplitski M."/>
            <person name="Mougous J.D."/>
            <person name="Ward N."/>
            <person name="Eisen J.A."/>
            <person name="Badger J.H."/>
            <person name="Distel D.L."/>
        </authorList>
    </citation>
    <scope>NUCLEOTIDE SEQUENCE [LARGE SCALE GENOMIC DNA]</scope>
    <source>
        <strain evidence="6">ATCC 39867 / T7901</strain>
    </source>
</reference>
<dbReference type="KEGG" id="ttu:TERTU_3206"/>
<sequence>MYKLEPIAANSAIVYITSPDPITATGVIQRLAAHLNRTFANQLTDYVPANRSLLLQFDSPQNCRLQPLNAAISQFFDHADETPDTASRLHEVPALYDGEDLHPVAQQTGLSVNEIIELHSGRVYTVVAVGFLPGFAYLSGLHKSLRLPRKITPRARVPQGSLAIAEEYSGVYPQASPGGWHLLGRVPIPLVSPFTDLKPGESPNHFAVGDQVKFRAITGADYVALGGRCGE</sequence>
<keyword evidence="2 5" id="KW-0378">Hydrolase</keyword>
<protein>
    <submittedName>
        <fullName evidence="5">Allophanate hydrolase subunit 1</fullName>
    </submittedName>
</protein>
<feature type="domain" description="Carboxyltransferase" evidence="4">
    <location>
        <begin position="2"/>
        <end position="197"/>
    </location>
</feature>
<dbReference type="GO" id="GO:0005524">
    <property type="term" value="F:ATP binding"/>
    <property type="evidence" value="ECO:0007669"/>
    <property type="project" value="UniProtKB-KW"/>
</dbReference>
<keyword evidence="6" id="KW-1185">Reference proteome</keyword>
<gene>
    <name evidence="5" type="ordered locus">TERTU_3206</name>
</gene>
<keyword evidence="3" id="KW-0067">ATP-binding</keyword>
<dbReference type="STRING" id="377629.TERTU_3206"/>
<dbReference type="OrthoDB" id="9778567at2"/>
<dbReference type="SUPFAM" id="SSF160467">
    <property type="entry name" value="PH0987 N-terminal domain-like"/>
    <property type="match status" value="1"/>
</dbReference>
<accession>C6AR39</accession>
<evidence type="ECO:0000256" key="1">
    <source>
        <dbReference type="ARBA" id="ARBA00022741"/>
    </source>
</evidence>
<dbReference type="Proteomes" id="UP000009080">
    <property type="component" value="Chromosome"/>
</dbReference>
<dbReference type="EMBL" id="CP001614">
    <property type="protein sequence ID" value="ACS93583.1"/>
    <property type="molecule type" value="Genomic_DNA"/>
</dbReference>
<evidence type="ECO:0000256" key="2">
    <source>
        <dbReference type="ARBA" id="ARBA00022801"/>
    </source>
</evidence>
<dbReference type="HOGENOM" id="CLU_020207_1_0_6"/>
<evidence type="ECO:0000313" key="6">
    <source>
        <dbReference type="Proteomes" id="UP000009080"/>
    </source>
</evidence>
<evidence type="ECO:0000256" key="3">
    <source>
        <dbReference type="ARBA" id="ARBA00022840"/>
    </source>
</evidence>
<keyword evidence="1" id="KW-0547">Nucleotide-binding</keyword>
<dbReference type="InterPro" id="IPR010016">
    <property type="entry name" value="PxpB"/>
</dbReference>
<evidence type="ECO:0000259" key="4">
    <source>
        <dbReference type="SMART" id="SM00796"/>
    </source>
</evidence>